<dbReference type="InterPro" id="IPR008763">
    <property type="entry name" value="Peptidase_S55"/>
</dbReference>
<evidence type="ECO:0000256" key="1">
    <source>
        <dbReference type="SAM" id="Phobius"/>
    </source>
</evidence>
<dbReference type="InterPro" id="IPR036034">
    <property type="entry name" value="PDZ_sf"/>
</dbReference>
<keyword evidence="1" id="KW-0472">Membrane</keyword>
<dbReference type="AlphaFoldDB" id="A0A1G9CGA0"/>
<organism evidence="3 4">
    <name type="scientific">Natronincola ferrireducens</name>
    <dbReference type="NCBI Taxonomy" id="393762"/>
    <lineage>
        <taxon>Bacteria</taxon>
        <taxon>Bacillati</taxon>
        <taxon>Bacillota</taxon>
        <taxon>Clostridia</taxon>
        <taxon>Peptostreptococcales</taxon>
        <taxon>Natronincolaceae</taxon>
        <taxon>Natronincola</taxon>
    </lineage>
</organism>
<keyword evidence="4" id="KW-1185">Reference proteome</keyword>
<keyword evidence="1" id="KW-0812">Transmembrane</keyword>
<dbReference type="Proteomes" id="UP000198718">
    <property type="component" value="Unassembled WGS sequence"/>
</dbReference>
<dbReference type="PROSITE" id="PS51494">
    <property type="entry name" value="SPOIVB"/>
    <property type="match status" value="1"/>
</dbReference>
<name>A0A1G9CGA0_9FIRM</name>
<dbReference type="InterPro" id="IPR014219">
    <property type="entry name" value="SpoIVB"/>
</dbReference>
<dbReference type="NCBIfam" id="TIGR02860">
    <property type="entry name" value="spore_IV_B"/>
    <property type="match status" value="1"/>
</dbReference>
<feature type="transmembrane region" description="Helical" evidence="1">
    <location>
        <begin position="12"/>
        <end position="35"/>
    </location>
</feature>
<dbReference type="EMBL" id="FNFP01000002">
    <property type="protein sequence ID" value="SDK50678.1"/>
    <property type="molecule type" value="Genomic_DNA"/>
</dbReference>
<keyword evidence="1" id="KW-1133">Transmembrane helix</keyword>
<dbReference type="SUPFAM" id="SSF50156">
    <property type="entry name" value="PDZ domain-like"/>
    <property type="match status" value="1"/>
</dbReference>
<evidence type="ECO:0000313" key="3">
    <source>
        <dbReference type="EMBL" id="SDK50678.1"/>
    </source>
</evidence>
<proteinExistence type="predicted"/>
<reference evidence="3 4" key="1">
    <citation type="submission" date="2016-10" db="EMBL/GenBank/DDBJ databases">
        <authorList>
            <person name="de Groot N.N."/>
        </authorList>
    </citation>
    <scope>NUCLEOTIDE SEQUENCE [LARGE SCALE GENOMIC DNA]</scope>
    <source>
        <strain evidence="3 4">DSM 18346</strain>
    </source>
</reference>
<dbReference type="RefSeq" id="WP_244269489.1">
    <property type="nucleotide sequence ID" value="NZ_FNFP01000002.1"/>
</dbReference>
<accession>A0A1G9CGA0</accession>
<dbReference type="STRING" id="393762.SAMN05660472_01455"/>
<protein>
    <submittedName>
        <fullName evidence="3">SpoIVB peptidase. Serine peptidase. MEROPS family S55</fullName>
    </submittedName>
</protein>
<gene>
    <name evidence="3" type="ORF">SAMN05660472_01455</name>
</gene>
<feature type="domain" description="Peptidase S55" evidence="2">
    <location>
        <begin position="202"/>
        <end position="441"/>
    </location>
</feature>
<dbReference type="Gene3D" id="2.30.42.10">
    <property type="match status" value="1"/>
</dbReference>
<dbReference type="Pfam" id="PF05580">
    <property type="entry name" value="Peptidase_S55"/>
    <property type="match status" value="1"/>
</dbReference>
<evidence type="ECO:0000259" key="2">
    <source>
        <dbReference type="PROSITE" id="PS51494"/>
    </source>
</evidence>
<evidence type="ECO:0000313" key="4">
    <source>
        <dbReference type="Proteomes" id="UP000198718"/>
    </source>
</evidence>
<sequence length="442" mass="49491">MINKKTYKKYIGWLMLIMMVLTFYLSFIEVTGGLYKEYHISIGNDYTLNQRFPLFLSFSDSNNSIAPSIIELTQLNPSKFQFNRSFYIKTLDEGTASLQLKILGFVPYRNIKVNVVPELQVIPGGHSIGVRLNTDGVLVVGTTEITDSNGMIHNLADVAGIRIGDSLIAINNIKVNNAVHVGEIIKDSDGTELKLTLKRDGKSYTTSITPIQSMEDQQYRLGLWVRDKTAGVGTMSFYHPKTKKFGALGHAITDIDTGKVLSIRDGEVVKSRVVSVEQGKRGKPGEIRGVFYDTHEPIGKLEKNTDYGVYGELLYSLQNEFYKNPIPIAYQHEIKQGPAHILTTIENDKIEKYQIEILKVNTQTKIDGKSIVIRITDRRLLEKTGGIIQGMSGSPIIQNNKVVGAVTHVLINDPTKGYGIFIEWMLEESGIFDRDVKKIVEN</sequence>